<evidence type="ECO:0000259" key="1">
    <source>
        <dbReference type="Pfam" id="PF01636"/>
    </source>
</evidence>
<dbReference type="Pfam" id="PF01636">
    <property type="entry name" value="APH"/>
    <property type="match status" value="1"/>
</dbReference>
<comment type="caution">
    <text evidence="2">The sequence shown here is derived from an EMBL/GenBank/DDBJ whole genome shotgun (WGS) entry which is preliminary data.</text>
</comment>
<feature type="domain" description="Aminoglycoside phosphotransferase" evidence="1">
    <location>
        <begin position="53"/>
        <end position="229"/>
    </location>
</feature>
<name>A0ABN2E4S6_9ACTN</name>
<evidence type="ECO:0000313" key="3">
    <source>
        <dbReference type="Proteomes" id="UP001501705"/>
    </source>
</evidence>
<dbReference type="InterPro" id="IPR011009">
    <property type="entry name" value="Kinase-like_dom_sf"/>
</dbReference>
<protein>
    <submittedName>
        <fullName evidence="2">Aminoglycoside phosphotransferase family protein</fullName>
    </submittedName>
</protein>
<organism evidence="2 3">
    <name type="scientific">Kribbella hippodromi</name>
    <dbReference type="NCBI Taxonomy" id="434347"/>
    <lineage>
        <taxon>Bacteria</taxon>
        <taxon>Bacillati</taxon>
        <taxon>Actinomycetota</taxon>
        <taxon>Actinomycetes</taxon>
        <taxon>Propionibacteriales</taxon>
        <taxon>Kribbellaceae</taxon>
        <taxon>Kribbella</taxon>
    </lineage>
</organism>
<dbReference type="RefSeq" id="WP_344239016.1">
    <property type="nucleotide sequence ID" value="NZ_BAAAPH010000024.1"/>
</dbReference>
<dbReference type="SUPFAM" id="SSF56112">
    <property type="entry name" value="Protein kinase-like (PK-like)"/>
    <property type="match status" value="1"/>
</dbReference>
<dbReference type="EMBL" id="BAAAPH010000024">
    <property type="protein sequence ID" value="GAA1596438.1"/>
    <property type="molecule type" value="Genomic_DNA"/>
</dbReference>
<gene>
    <name evidence="2" type="ORF">GCM10009804_61180</name>
</gene>
<dbReference type="Proteomes" id="UP001501705">
    <property type="component" value="Unassembled WGS sequence"/>
</dbReference>
<sequence length="295" mass="31087">MADLHDELRERAATCWPSYDWASADVLNGAFHLVLAVPGGPLFRVAIGNGFKARTNRECQTLLAFESAPLPVPIPQLLAGPIMSTRWSGILISRVPGGPHAGGVLSSTQQAGYSKLLAALSALDPIAFVDLSPPRTWCGGAAWPELVSSDLTPLLPITARRSAAIRVAELIQAESIAQTSVCHGDFGPHNITWDGDRPIGLFDLDHACIGDPAIDIAPLIGFHGAAAVAGLAAPALLRRAMLHRATLSLQVAAAAHLNGSIALRDHALRNFASRDQQGTLFDPNGLDPHGLSDQD</sequence>
<reference evidence="2 3" key="1">
    <citation type="journal article" date="2019" name="Int. J. Syst. Evol. Microbiol.">
        <title>The Global Catalogue of Microorganisms (GCM) 10K type strain sequencing project: providing services to taxonomists for standard genome sequencing and annotation.</title>
        <authorList>
            <consortium name="The Broad Institute Genomics Platform"/>
            <consortium name="The Broad Institute Genome Sequencing Center for Infectious Disease"/>
            <person name="Wu L."/>
            <person name="Ma J."/>
        </authorList>
    </citation>
    <scope>NUCLEOTIDE SEQUENCE [LARGE SCALE GENOMIC DNA]</scope>
    <source>
        <strain evidence="2 3">JCM 15572</strain>
    </source>
</reference>
<dbReference type="InterPro" id="IPR002575">
    <property type="entry name" value="Aminoglycoside_PTrfase"/>
</dbReference>
<dbReference type="Gene3D" id="3.90.1200.10">
    <property type="match status" value="1"/>
</dbReference>
<accession>A0ABN2E4S6</accession>
<keyword evidence="3" id="KW-1185">Reference proteome</keyword>
<proteinExistence type="predicted"/>
<evidence type="ECO:0000313" key="2">
    <source>
        <dbReference type="EMBL" id="GAA1596438.1"/>
    </source>
</evidence>